<organism evidence="4 5">
    <name type="scientific">Phenylobacterium haematophilum</name>
    <dbReference type="NCBI Taxonomy" id="98513"/>
    <lineage>
        <taxon>Bacteria</taxon>
        <taxon>Pseudomonadati</taxon>
        <taxon>Pseudomonadota</taxon>
        <taxon>Alphaproteobacteria</taxon>
        <taxon>Caulobacterales</taxon>
        <taxon>Caulobacteraceae</taxon>
        <taxon>Phenylobacterium</taxon>
    </lineage>
</organism>
<accession>A0A839ZXC0</accession>
<proteinExistence type="predicted"/>
<dbReference type="Proteomes" id="UP000530564">
    <property type="component" value="Unassembled WGS sequence"/>
</dbReference>
<keyword evidence="1" id="KW-0732">Signal</keyword>
<keyword evidence="5" id="KW-1185">Reference proteome</keyword>
<name>A0A839ZXC0_9CAUL</name>
<dbReference type="Pfam" id="PF10531">
    <property type="entry name" value="SLBB"/>
    <property type="match status" value="1"/>
</dbReference>
<dbReference type="InterPro" id="IPR003715">
    <property type="entry name" value="Poly_export_N"/>
</dbReference>
<dbReference type="InterPro" id="IPR019554">
    <property type="entry name" value="Soluble_ligand-bd"/>
</dbReference>
<evidence type="ECO:0000259" key="2">
    <source>
        <dbReference type="Pfam" id="PF02563"/>
    </source>
</evidence>
<dbReference type="InterPro" id="IPR049712">
    <property type="entry name" value="Poly_export"/>
</dbReference>
<feature type="domain" description="Soluble ligand binding" evidence="3">
    <location>
        <begin position="137"/>
        <end position="187"/>
    </location>
</feature>
<dbReference type="PANTHER" id="PTHR33619:SF3">
    <property type="entry name" value="POLYSACCHARIDE EXPORT PROTEIN GFCE-RELATED"/>
    <property type="match status" value="1"/>
</dbReference>
<evidence type="ECO:0000256" key="1">
    <source>
        <dbReference type="ARBA" id="ARBA00022729"/>
    </source>
</evidence>
<protein>
    <submittedName>
        <fullName evidence="4">Polysaccharide export outer membrane protein</fullName>
    </submittedName>
</protein>
<feature type="domain" description="Polysaccharide export protein N-terminal" evidence="2">
    <location>
        <begin position="59"/>
        <end position="130"/>
    </location>
</feature>
<dbReference type="Gene3D" id="3.30.1950.10">
    <property type="entry name" value="wza like domain"/>
    <property type="match status" value="1"/>
</dbReference>
<dbReference type="AlphaFoldDB" id="A0A839ZXC0"/>
<dbReference type="EMBL" id="JACIDK010000001">
    <property type="protein sequence ID" value="MBB3890379.1"/>
    <property type="molecule type" value="Genomic_DNA"/>
</dbReference>
<sequence length="251" mass="27272">MLQRRRRTVPMIAACAGLALTGCSTPRTYDVMGRWHPPEPAPAEQAFSNIPYATWTDYEPDYRFYPGDEIEVAVPSAPELTKTLVVQPDGRITLPLVGPVMAADRTIPELEGVVAQAYSTQLLRPHVEVSAKAAPLKVFVGGEVGNPGVIDLNGDADALRAIIQAGGFRSSADASAVFIIRRGPDGRGMIRRADLLRGLRHAETDLVPLRRFDVIYVPRTGAANAGLFMQQYFRDLLPVSFSYALGAQAVQ</sequence>
<evidence type="ECO:0000313" key="5">
    <source>
        <dbReference type="Proteomes" id="UP000530564"/>
    </source>
</evidence>
<dbReference type="PANTHER" id="PTHR33619">
    <property type="entry name" value="POLYSACCHARIDE EXPORT PROTEIN GFCE-RELATED"/>
    <property type="match status" value="1"/>
</dbReference>
<comment type="caution">
    <text evidence="4">The sequence shown here is derived from an EMBL/GenBank/DDBJ whole genome shotgun (WGS) entry which is preliminary data.</text>
</comment>
<evidence type="ECO:0000259" key="3">
    <source>
        <dbReference type="Pfam" id="PF10531"/>
    </source>
</evidence>
<dbReference type="RefSeq" id="WP_246370450.1">
    <property type="nucleotide sequence ID" value="NZ_JACIDK010000001.1"/>
</dbReference>
<dbReference type="Gene3D" id="3.10.560.10">
    <property type="entry name" value="Outer membrane lipoprotein wza domain like"/>
    <property type="match status" value="1"/>
</dbReference>
<dbReference type="PROSITE" id="PS51257">
    <property type="entry name" value="PROKAR_LIPOPROTEIN"/>
    <property type="match status" value="1"/>
</dbReference>
<evidence type="ECO:0000313" key="4">
    <source>
        <dbReference type="EMBL" id="MBB3890379.1"/>
    </source>
</evidence>
<reference evidence="4 5" key="1">
    <citation type="submission" date="2020-08" db="EMBL/GenBank/DDBJ databases">
        <title>Genomic Encyclopedia of Type Strains, Phase IV (KMG-IV): sequencing the most valuable type-strain genomes for metagenomic binning, comparative biology and taxonomic classification.</title>
        <authorList>
            <person name="Goeker M."/>
        </authorList>
    </citation>
    <scope>NUCLEOTIDE SEQUENCE [LARGE SCALE GENOMIC DNA]</scope>
    <source>
        <strain evidence="4 5">DSM 21793</strain>
    </source>
</reference>
<dbReference type="Pfam" id="PF02563">
    <property type="entry name" value="Poly_export"/>
    <property type="match status" value="1"/>
</dbReference>
<gene>
    <name evidence="4" type="ORF">GGQ61_001076</name>
</gene>
<dbReference type="GO" id="GO:0015159">
    <property type="term" value="F:polysaccharide transmembrane transporter activity"/>
    <property type="evidence" value="ECO:0007669"/>
    <property type="project" value="InterPro"/>
</dbReference>